<comment type="caution">
    <text evidence="1">The sequence shown here is derived from an EMBL/GenBank/DDBJ whole genome shotgun (WGS) entry which is preliminary data.</text>
</comment>
<dbReference type="EMBL" id="AOKY01000763">
    <property type="protein sequence ID" value="KDB20569.1"/>
    <property type="molecule type" value="Genomic_DNA"/>
</dbReference>
<name>A0A059IYG8_TRIIM</name>
<protein>
    <submittedName>
        <fullName evidence="1">Uncharacterized protein</fullName>
    </submittedName>
</protein>
<dbReference type="Proteomes" id="UP000024533">
    <property type="component" value="Unassembled WGS sequence"/>
</dbReference>
<proteinExistence type="predicted"/>
<sequence>MGYLGFGEDDKYQQMLYEFFYADLQSRIALHKTVISWSKVVLLEYGKYGTYDHKSMIEESRYSKETPEAKYCGNLTFRCKKLAEVDLWLVATQ</sequence>
<evidence type="ECO:0000313" key="1">
    <source>
        <dbReference type="EMBL" id="KDB20569.1"/>
    </source>
</evidence>
<evidence type="ECO:0000313" key="2">
    <source>
        <dbReference type="Proteomes" id="UP000024533"/>
    </source>
</evidence>
<keyword evidence="2" id="KW-1185">Reference proteome</keyword>
<dbReference type="AlphaFoldDB" id="A0A059IYG8"/>
<reference evidence="1 2" key="1">
    <citation type="submission" date="2014-02" db="EMBL/GenBank/DDBJ databases">
        <title>The Genome Sequence of Trichophyton interdigitale MR816.</title>
        <authorList>
            <consortium name="The Broad Institute Genomics Platform"/>
            <person name="Cuomo C.A."/>
            <person name="White T.C."/>
            <person name="Graser Y."/>
            <person name="Martinez-Rossi N."/>
            <person name="Heitman J."/>
            <person name="Young S.K."/>
            <person name="Zeng Q."/>
            <person name="Gargeya S."/>
            <person name="Abouelleil A."/>
            <person name="Alvarado L."/>
            <person name="Chapman S.B."/>
            <person name="Gainer-Dewar J."/>
            <person name="Goldberg J."/>
            <person name="Griggs A."/>
            <person name="Gujja S."/>
            <person name="Hansen M."/>
            <person name="Howarth C."/>
            <person name="Imamovic A."/>
            <person name="Larimer J."/>
            <person name="Martinez D."/>
            <person name="Murphy C."/>
            <person name="Pearson M.D."/>
            <person name="Persinoti G."/>
            <person name="Poon T."/>
            <person name="Priest M."/>
            <person name="Roberts A.D."/>
            <person name="Saif S."/>
            <person name="Shea T.D."/>
            <person name="Sykes S.N."/>
            <person name="Wortman J."/>
            <person name="Nusbaum C."/>
            <person name="Birren B."/>
        </authorList>
    </citation>
    <scope>NUCLEOTIDE SEQUENCE [LARGE SCALE GENOMIC DNA]</scope>
    <source>
        <strain evidence="1 2">MR816</strain>
    </source>
</reference>
<organism evidence="1 2">
    <name type="scientific">Trichophyton interdigitale (strain MR816)</name>
    <dbReference type="NCBI Taxonomy" id="1215338"/>
    <lineage>
        <taxon>Eukaryota</taxon>
        <taxon>Fungi</taxon>
        <taxon>Dikarya</taxon>
        <taxon>Ascomycota</taxon>
        <taxon>Pezizomycotina</taxon>
        <taxon>Eurotiomycetes</taxon>
        <taxon>Eurotiomycetidae</taxon>
        <taxon>Onygenales</taxon>
        <taxon>Arthrodermataceae</taxon>
        <taxon>Trichophyton</taxon>
    </lineage>
</organism>
<dbReference type="HOGENOM" id="CLU_2401253_0_0_1"/>
<accession>A0A059IYG8</accession>
<gene>
    <name evidence="1" type="ORF">H109_07474</name>
</gene>